<sequence>MKRFLILVLFLKCVNLQQPIFNPINTAEISQAARYFQSQLPILQASIPLTKRLAGNSDPNNCFPFCNLPNFGGVSDDLASLQTIKPEDIRAYQERERDPPTTSASFIIQPNIPATRRPSFKYPEIKNSLNGPNYLLKNVGGPYGGGLGLQNVYGK</sequence>
<reference evidence="2" key="2">
    <citation type="submission" date="2022-10" db="EMBL/GenBank/DDBJ databases">
        <authorList>
            <consortium name="ENA_rothamsted_submissions"/>
            <consortium name="culmorum"/>
            <person name="King R."/>
        </authorList>
    </citation>
    <scope>NUCLEOTIDE SEQUENCE</scope>
</reference>
<dbReference type="AlphaFoldDB" id="A0A9N9RR02"/>
<protein>
    <submittedName>
        <fullName evidence="2">Uncharacterized protein</fullName>
    </submittedName>
</protein>
<organism evidence="2 3">
    <name type="scientific">Chironomus riparius</name>
    <dbReference type="NCBI Taxonomy" id="315576"/>
    <lineage>
        <taxon>Eukaryota</taxon>
        <taxon>Metazoa</taxon>
        <taxon>Ecdysozoa</taxon>
        <taxon>Arthropoda</taxon>
        <taxon>Hexapoda</taxon>
        <taxon>Insecta</taxon>
        <taxon>Pterygota</taxon>
        <taxon>Neoptera</taxon>
        <taxon>Endopterygota</taxon>
        <taxon>Diptera</taxon>
        <taxon>Nematocera</taxon>
        <taxon>Chironomoidea</taxon>
        <taxon>Chironomidae</taxon>
        <taxon>Chironominae</taxon>
        <taxon>Chironomus</taxon>
    </lineage>
</organism>
<proteinExistence type="predicted"/>
<accession>A0A9N9RR02</accession>
<evidence type="ECO:0000313" key="3">
    <source>
        <dbReference type="Proteomes" id="UP001153620"/>
    </source>
</evidence>
<evidence type="ECO:0000313" key="2">
    <source>
        <dbReference type="EMBL" id="CAG9801135.1"/>
    </source>
</evidence>
<feature type="chain" id="PRO_5040416310" evidence="1">
    <location>
        <begin position="17"/>
        <end position="155"/>
    </location>
</feature>
<keyword evidence="1" id="KW-0732">Signal</keyword>
<dbReference type="EMBL" id="OU895877">
    <property type="protein sequence ID" value="CAG9801135.1"/>
    <property type="molecule type" value="Genomic_DNA"/>
</dbReference>
<evidence type="ECO:0000256" key="1">
    <source>
        <dbReference type="SAM" id="SignalP"/>
    </source>
</evidence>
<reference evidence="2" key="1">
    <citation type="submission" date="2022-01" db="EMBL/GenBank/DDBJ databases">
        <authorList>
            <person name="King R."/>
        </authorList>
    </citation>
    <scope>NUCLEOTIDE SEQUENCE</scope>
</reference>
<gene>
    <name evidence="2" type="ORF">CHIRRI_LOCUS4070</name>
</gene>
<feature type="signal peptide" evidence="1">
    <location>
        <begin position="1"/>
        <end position="16"/>
    </location>
</feature>
<name>A0A9N9RR02_9DIPT</name>
<keyword evidence="3" id="KW-1185">Reference proteome</keyword>
<dbReference type="Proteomes" id="UP001153620">
    <property type="component" value="Chromosome 1"/>
</dbReference>